<dbReference type="AlphaFoldDB" id="A0A3B0X6N4"/>
<organism evidence="2">
    <name type="scientific">hydrothermal vent metagenome</name>
    <dbReference type="NCBI Taxonomy" id="652676"/>
    <lineage>
        <taxon>unclassified sequences</taxon>
        <taxon>metagenomes</taxon>
        <taxon>ecological metagenomes</taxon>
    </lineage>
</organism>
<evidence type="ECO:0008006" key="3">
    <source>
        <dbReference type="Google" id="ProtNLM"/>
    </source>
</evidence>
<evidence type="ECO:0000313" key="2">
    <source>
        <dbReference type="EMBL" id="VAW63391.1"/>
    </source>
</evidence>
<gene>
    <name evidence="2" type="ORF">MNBD_GAMMA10-1966</name>
</gene>
<protein>
    <recommendedName>
        <fullName evidence="3">Tetratricopeptide repeat protein</fullName>
    </recommendedName>
</protein>
<feature type="non-terminal residue" evidence="2">
    <location>
        <position position="1"/>
    </location>
</feature>
<proteinExistence type="predicted"/>
<evidence type="ECO:0000256" key="1">
    <source>
        <dbReference type="SAM" id="Coils"/>
    </source>
</evidence>
<reference evidence="2" key="1">
    <citation type="submission" date="2018-06" db="EMBL/GenBank/DDBJ databases">
        <authorList>
            <person name="Zhirakovskaya E."/>
        </authorList>
    </citation>
    <scope>NUCLEOTIDE SEQUENCE</scope>
</reference>
<dbReference type="Gene3D" id="1.25.40.10">
    <property type="entry name" value="Tetratricopeptide repeat domain"/>
    <property type="match status" value="1"/>
</dbReference>
<name>A0A3B0X6N4_9ZZZZ</name>
<dbReference type="InterPro" id="IPR019734">
    <property type="entry name" value="TPR_rpt"/>
</dbReference>
<accession>A0A3B0X6N4</accession>
<dbReference type="SMART" id="SM00028">
    <property type="entry name" value="TPR"/>
    <property type="match status" value="6"/>
</dbReference>
<dbReference type="Pfam" id="PF13174">
    <property type="entry name" value="TPR_6"/>
    <property type="match status" value="1"/>
</dbReference>
<sequence length="920" mass="108537">HFIEFIYENFDNRFSLTSWETLFKYFNAVEIDEIESFILLLIKSLIKNHELDLASYAYINKNFKLLEYMEDIHVFNALSREVDRNSLASLLAYLGGNKIAIPDIFYRPLLGNNLSSDEGNELQLILKRSLNYSNAEISLLIKTFETYISKYNNIKILKLRHIYLNKKICSEQEFIHLLHEKENDPDLKVDISVLRADIEFDNKNFNNAAILYSSALSEISSDRIAYKLASCYMKTHCYDIAKDILDDLVEQSPHNILFQIKYRKCINSILKTLSINIEEIENTIYQLELLYAAQENEKIISLVDEYSEKTQDFKLLGKFSFYKAKALMRCNKTKDAFACFNDAYKYAKKRAENTYEEALEVLALSIHYSDLDCELIADPEALLLEALEAFPERDNILYLLGELYRKDKNDPAQAVFFYNKAIEKNPENFSAYESRANAYFTLKENEKCINDCNKVTKQFYQRKTMLSLKSHAYYNLALFEKAKNGFEWLFKYHIFEKTNYNDLKFYLYSCKNLITNNYPKSPYDNDINHFLKTEFTDEHLEIFKQALPYNRLYLEKLNDRKDIDLDEIFITFLYIIKSKFKLDDYEGSISTAREGLEYLDKTGSDYRYYWFYIAHYWYVIGECYYNLNDMACAVNAFAETVNIYGASIDITIAATREKLGDIILYREYEYNVNGIHHHYNYCIDTYKKLSEKLEDKSLKPHNEIIAQLYARMANHPLHDMTDKDIADYRRNALAYAEETDGRYDFHRALIHHYIDFRNFDTALQELDSFYQIANSNNNISEVFTFHKIKVCYLIAMEKFDDAYNEHEACLEISANLPEGIYSRFNTLIDQADILYHYRDSITKTYNEALEITEKFYNEISSTDKEGHTYQILTIFVQQLLINVLPHKAIKLIEQHAGNDNEFMPDLLKEAQQLNKIKERK</sequence>
<dbReference type="InterPro" id="IPR011990">
    <property type="entry name" value="TPR-like_helical_dom_sf"/>
</dbReference>
<feature type="coiled-coil region" evidence="1">
    <location>
        <begin position="270"/>
        <end position="297"/>
    </location>
</feature>
<keyword evidence="1" id="KW-0175">Coiled coil</keyword>
<dbReference type="SUPFAM" id="SSF48452">
    <property type="entry name" value="TPR-like"/>
    <property type="match status" value="2"/>
</dbReference>
<dbReference type="EMBL" id="UOFJ01000099">
    <property type="protein sequence ID" value="VAW63391.1"/>
    <property type="molecule type" value="Genomic_DNA"/>
</dbReference>